<name>A0A178UB09_ARATH</name>
<evidence type="ECO:0000313" key="2">
    <source>
        <dbReference type="Proteomes" id="UP000078284"/>
    </source>
</evidence>
<dbReference type="AlphaFoldDB" id="A0A178UB09"/>
<dbReference type="Proteomes" id="UP000078284">
    <property type="component" value="Chromosome 5"/>
</dbReference>
<protein>
    <submittedName>
        <fullName evidence="1">Uncharacterized protein</fullName>
    </submittedName>
</protein>
<organism evidence="1 2">
    <name type="scientific">Arabidopsis thaliana</name>
    <name type="common">Mouse-ear cress</name>
    <dbReference type="NCBI Taxonomy" id="3702"/>
    <lineage>
        <taxon>Eukaryota</taxon>
        <taxon>Viridiplantae</taxon>
        <taxon>Streptophyta</taxon>
        <taxon>Embryophyta</taxon>
        <taxon>Tracheophyta</taxon>
        <taxon>Spermatophyta</taxon>
        <taxon>Magnoliopsida</taxon>
        <taxon>eudicotyledons</taxon>
        <taxon>Gunneridae</taxon>
        <taxon>Pentapetalae</taxon>
        <taxon>rosids</taxon>
        <taxon>malvids</taxon>
        <taxon>Brassicales</taxon>
        <taxon>Brassicaceae</taxon>
        <taxon>Camelineae</taxon>
        <taxon>Arabidopsis</taxon>
    </lineage>
</organism>
<gene>
    <name evidence="1" type="ordered locus">AXX17_At5g52360</name>
</gene>
<comment type="caution">
    <text evidence="1">The sequence shown here is derived from an EMBL/GenBank/DDBJ whole genome shotgun (WGS) entry which is preliminary data.</text>
</comment>
<reference evidence="2" key="1">
    <citation type="journal article" date="2016" name="Proc. Natl. Acad. Sci. U.S.A.">
        <title>Chromosome-level assembly of Arabidopsis thaliana Ler reveals the extent of translocation and inversion polymorphisms.</title>
        <authorList>
            <person name="Zapata L."/>
            <person name="Ding J."/>
            <person name="Willing E.M."/>
            <person name="Hartwig B."/>
            <person name="Bezdan D."/>
            <person name="Jiao W.B."/>
            <person name="Patel V."/>
            <person name="Velikkakam James G."/>
            <person name="Koornneef M."/>
            <person name="Ossowski S."/>
            <person name="Schneeberger K."/>
        </authorList>
    </citation>
    <scope>NUCLEOTIDE SEQUENCE [LARGE SCALE GENOMIC DNA]</scope>
    <source>
        <strain evidence="2">cv. Landsberg erecta</strain>
    </source>
</reference>
<dbReference type="EMBL" id="LUHQ01000005">
    <property type="protein sequence ID" value="OAO90850.1"/>
    <property type="molecule type" value="Genomic_DNA"/>
</dbReference>
<proteinExistence type="predicted"/>
<accession>A0A178UB09</accession>
<sequence>MFSSSLKTISYFQEFLSQRPRTQNVSRFWINAPLHAKLSPRYSTIRRPLQIIQTLR</sequence>
<evidence type="ECO:0000313" key="1">
    <source>
        <dbReference type="EMBL" id="OAO90850.1"/>
    </source>
</evidence>